<dbReference type="EMBL" id="FUZQ01000002">
    <property type="protein sequence ID" value="SKC52200.1"/>
    <property type="molecule type" value="Genomic_DNA"/>
</dbReference>
<evidence type="ECO:0000313" key="3">
    <source>
        <dbReference type="Proteomes" id="UP000189777"/>
    </source>
</evidence>
<keyword evidence="1" id="KW-0812">Transmembrane</keyword>
<feature type="transmembrane region" description="Helical" evidence="1">
    <location>
        <begin position="53"/>
        <end position="75"/>
    </location>
</feature>
<evidence type="ECO:0000256" key="1">
    <source>
        <dbReference type="SAM" id="Phobius"/>
    </source>
</evidence>
<reference evidence="2 3" key="1">
    <citation type="submission" date="2017-02" db="EMBL/GenBank/DDBJ databases">
        <authorList>
            <person name="Peterson S.W."/>
        </authorList>
    </citation>
    <scope>NUCLEOTIDE SEQUENCE [LARGE SCALE GENOMIC DNA]</scope>
    <source>
        <strain evidence="2 3">DSM 21481</strain>
    </source>
</reference>
<dbReference type="STRING" id="526729.SAMN04324258_1514"/>
<name>A0A1T5JL75_9MICO</name>
<keyword evidence="1" id="KW-0472">Membrane</keyword>
<accession>A0A1T5JL75</accession>
<feature type="transmembrane region" description="Helical" evidence="1">
    <location>
        <begin position="27"/>
        <end position="47"/>
    </location>
</feature>
<sequence>MTSTGGVRTSGAWSGDRIGRLSLRLDAVYCAALGIVAAAAAATFSVFGATALVVVSLLAIAADVGLFAASQGLALRRLAS</sequence>
<proteinExistence type="predicted"/>
<gene>
    <name evidence="2" type="ORF">SAMN04324258_1514</name>
</gene>
<evidence type="ECO:0000313" key="2">
    <source>
        <dbReference type="EMBL" id="SKC52200.1"/>
    </source>
</evidence>
<dbReference type="Proteomes" id="UP000189777">
    <property type="component" value="Unassembled WGS sequence"/>
</dbReference>
<organism evidence="2 3">
    <name type="scientific">Krasilnikoviella flava</name>
    <dbReference type="NCBI Taxonomy" id="526729"/>
    <lineage>
        <taxon>Bacteria</taxon>
        <taxon>Bacillati</taxon>
        <taxon>Actinomycetota</taxon>
        <taxon>Actinomycetes</taxon>
        <taxon>Micrococcales</taxon>
        <taxon>Promicromonosporaceae</taxon>
        <taxon>Krasilnikoviella</taxon>
    </lineage>
</organism>
<dbReference type="RefSeq" id="WP_217700748.1">
    <property type="nucleotide sequence ID" value="NZ_FUZQ01000002.1"/>
</dbReference>
<keyword evidence="1" id="KW-1133">Transmembrane helix</keyword>
<dbReference type="AlphaFoldDB" id="A0A1T5JL75"/>
<protein>
    <submittedName>
        <fullName evidence="2">Uncharacterized protein</fullName>
    </submittedName>
</protein>
<keyword evidence="3" id="KW-1185">Reference proteome</keyword>